<dbReference type="GO" id="GO:0005507">
    <property type="term" value="F:copper ion binding"/>
    <property type="evidence" value="ECO:0007669"/>
    <property type="project" value="InterPro"/>
</dbReference>
<dbReference type="Proteomes" id="UP000481252">
    <property type="component" value="Unassembled WGS sequence"/>
</dbReference>
<feature type="transmembrane region" description="Helical" evidence="9">
    <location>
        <begin position="146"/>
        <end position="168"/>
    </location>
</feature>
<dbReference type="EMBL" id="JAAKZG010000019">
    <property type="protein sequence ID" value="NGN44805.1"/>
    <property type="molecule type" value="Genomic_DNA"/>
</dbReference>
<feature type="chain" id="PRO_5028952957" evidence="10">
    <location>
        <begin position="34"/>
        <end position="542"/>
    </location>
</feature>
<name>A0A7C9VA66_9HYPH</name>
<dbReference type="InterPro" id="IPR008457">
    <property type="entry name" value="Cu-R_CopD_dom"/>
</dbReference>
<keyword evidence="8 9" id="KW-0472">Membrane</keyword>
<evidence type="ECO:0000259" key="11">
    <source>
        <dbReference type="Pfam" id="PF04234"/>
    </source>
</evidence>
<dbReference type="InterPro" id="IPR014756">
    <property type="entry name" value="Ig_E-set"/>
</dbReference>
<sequence length="542" mass="56497">MKRLGLLWVRLAAALFAVAISLTGALAPALAHAQLVTADPVDGAVLAEAPKHLTLTFSEPVRPLVARLIHPDGRTQILADIGEKGAAIVLALPGGLEQGTHILSWRVASSDGHPIGGGLLFSIGAPSAAAPADVAQSDLPVRIGLWTARLLLLAGLVFGVGGVTALSWLSGTEPMPGRRFVTLALLVGLCAAPGMIAFQGLDALAEPLPGILKPEIWQAGLWATSYGMATLVAAAAIILAYGAVQSAHRSAFGRVLAIVALVLLGAAVAASGHASAAPPRWLTMPAVFFHAVAVALWLGALVPLGLVLARRDAAVALKRFSAAIPAVIAVLLVSGGIIAVVQVRTIGALWQTDYGLVLLVKLALVAGMLLLALFNRYTLTAPAAAGDAYAALRLRRSITAEIVLGTAVLAVLGLWRFTPPPRSIAENPALYETQEVRAAKDGVTALLTIRPPIVGPVRVEVGDLLLDGKPFEPMSVNVELDKPSYGIGPFAHEARRTTSSVFHADGFVLPLDGFWIVRVTVLVSDFRSVTLMDVFDVRKASR</sequence>
<keyword evidence="6 9" id="KW-1133">Transmembrane helix</keyword>
<dbReference type="InterPro" id="IPR007348">
    <property type="entry name" value="CopC_dom"/>
</dbReference>
<keyword evidence="7" id="KW-0186">Copper</keyword>
<evidence type="ECO:0000256" key="6">
    <source>
        <dbReference type="ARBA" id="ARBA00022989"/>
    </source>
</evidence>
<feature type="transmembrane region" description="Helical" evidence="9">
    <location>
        <begin position="320"/>
        <end position="342"/>
    </location>
</feature>
<evidence type="ECO:0000256" key="1">
    <source>
        <dbReference type="ARBA" id="ARBA00004651"/>
    </source>
</evidence>
<dbReference type="InterPro" id="IPR032694">
    <property type="entry name" value="CopC/D"/>
</dbReference>
<evidence type="ECO:0000256" key="4">
    <source>
        <dbReference type="ARBA" id="ARBA00022723"/>
    </source>
</evidence>
<evidence type="ECO:0000259" key="12">
    <source>
        <dbReference type="Pfam" id="PF05425"/>
    </source>
</evidence>
<feature type="domain" description="CopC" evidence="11">
    <location>
        <begin position="32"/>
        <end position="123"/>
    </location>
</feature>
<dbReference type="Pfam" id="PF04234">
    <property type="entry name" value="CopC"/>
    <property type="match status" value="1"/>
</dbReference>
<feature type="transmembrane region" description="Helical" evidence="9">
    <location>
        <begin position="180"/>
        <end position="201"/>
    </location>
</feature>
<evidence type="ECO:0000256" key="8">
    <source>
        <dbReference type="ARBA" id="ARBA00023136"/>
    </source>
</evidence>
<keyword evidence="4" id="KW-0479">Metal-binding</keyword>
<evidence type="ECO:0000256" key="2">
    <source>
        <dbReference type="ARBA" id="ARBA00022475"/>
    </source>
</evidence>
<feature type="transmembrane region" description="Helical" evidence="9">
    <location>
        <begin position="221"/>
        <end position="243"/>
    </location>
</feature>
<dbReference type="GO" id="GO:0006825">
    <property type="term" value="P:copper ion transport"/>
    <property type="evidence" value="ECO:0007669"/>
    <property type="project" value="InterPro"/>
</dbReference>
<dbReference type="SUPFAM" id="SSF81296">
    <property type="entry name" value="E set domains"/>
    <property type="match status" value="1"/>
</dbReference>
<evidence type="ECO:0000256" key="10">
    <source>
        <dbReference type="SAM" id="SignalP"/>
    </source>
</evidence>
<dbReference type="Gene3D" id="2.60.40.1220">
    <property type="match status" value="1"/>
</dbReference>
<feature type="transmembrane region" description="Helical" evidence="9">
    <location>
        <begin position="287"/>
        <end position="308"/>
    </location>
</feature>
<evidence type="ECO:0000313" key="13">
    <source>
        <dbReference type="EMBL" id="NGN44805.1"/>
    </source>
</evidence>
<feature type="domain" description="Copper resistance protein D" evidence="12">
    <location>
        <begin position="316"/>
        <end position="414"/>
    </location>
</feature>
<dbReference type="GO" id="GO:0005886">
    <property type="term" value="C:plasma membrane"/>
    <property type="evidence" value="ECO:0007669"/>
    <property type="project" value="UniProtKB-SubCell"/>
</dbReference>
<keyword evidence="5 10" id="KW-0732">Signal</keyword>
<evidence type="ECO:0000256" key="5">
    <source>
        <dbReference type="ARBA" id="ARBA00022729"/>
    </source>
</evidence>
<dbReference type="GO" id="GO:0046688">
    <property type="term" value="P:response to copper ion"/>
    <property type="evidence" value="ECO:0007669"/>
    <property type="project" value="InterPro"/>
</dbReference>
<dbReference type="AlphaFoldDB" id="A0A7C9VA66"/>
<dbReference type="GO" id="GO:0042597">
    <property type="term" value="C:periplasmic space"/>
    <property type="evidence" value="ECO:0007669"/>
    <property type="project" value="InterPro"/>
</dbReference>
<keyword evidence="2" id="KW-1003">Cell membrane</keyword>
<feature type="signal peptide" evidence="10">
    <location>
        <begin position="1"/>
        <end position="33"/>
    </location>
</feature>
<gene>
    <name evidence="13" type="ORF">G6N74_27485</name>
</gene>
<feature type="transmembrane region" description="Helical" evidence="9">
    <location>
        <begin position="398"/>
        <end position="417"/>
    </location>
</feature>
<keyword evidence="14" id="KW-1185">Reference proteome</keyword>
<comment type="subcellular location">
    <subcellularLocation>
        <location evidence="1">Cell membrane</location>
        <topology evidence="1">Multi-pass membrane protein</topology>
    </subcellularLocation>
</comment>
<feature type="transmembrane region" description="Helical" evidence="9">
    <location>
        <begin position="255"/>
        <end position="275"/>
    </location>
</feature>
<evidence type="ECO:0000313" key="14">
    <source>
        <dbReference type="Proteomes" id="UP000481252"/>
    </source>
</evidence>
<evidence type="ECO:0000256" key="3">
    <source>
        <dbReference type="ARBA" id="ARBA00022692"/>
    </source>
</evidence>
<accession>A0A7C9VA66</accession>
<comment type="caution">
    <text evidence="13">The sequence shown here is derived from an EMBL/GenBank/DDBJ whole genome shotgun (WGS) entry which is preliminary data.</text>
</comment>
<reference evidence="13 14" key="1">
    <citation type="submission" date="2020-02" db="EMBL/GenBank/DDBJ databases">
        <title>Genome sequence of the type strain CGMCC 1.15528 of Mesorhizobium zhangyense.</title>
        <authorList>
            <person name="Gao J."/>
            <person name="Sun J."/>
        </authorList>
    </citation>
    <scope>NUCLEOTIDE SEQUENCE [LARGE SCALE GENOMIC DNA]</scope>
    <source>
        <strain evidence="13 14">CGMCC 1.15528</strain>
    </source>
</reference>
<dbReference type="PANTHER" id="PTHR34820:SF4">
    <property type="entry name" value="INNER MEMBRANE PROTEIN YEBZ"/>
    <property type="match status" value="1"/>
</dbReference>
<dbReference type="InterPro" id="IPR014755">
    <property type="entry name" value="Cu-Rt/internalin_Ig-like"/>
</dbReference>
<keyword evidence="3 9" id="KW-0812">Transmembrane</keyword>
<evidence type="ECO:0000256" key="9">
    <source>
        <dbReference type="SAM" id="Phobius"/>
    </source>
</evidence>
<dbReference type="RefSeq" id="WP_165121179.1">
    <property type="nucleotide sequence ID" value="NZ_JAAKZG010000019.1"/>
</dbReference>
<dbReference type="PANTHER" id="PTHR34820">
    <property type="entry name" value="INNER MEMBRANE PROTEIN YEBZ"/>
    <property type="match status" value="1"/>
</dbReference>
<proteinExistence type="predicted"/>
<organism evidence="13 14">
    <name type="scientific">Mesorhizobium zhangyense</name>
    <dbReference type="NCBI Taxonomy" id="1776730"/>
    <lineage>
        <taxon>Bacteria</taxon>
        <taxon>Pseudomonadati</taxon>
        <taxon>Pseudomonadota</taxon>
        <taxon>Alphaproteobacteria</taxon>
        <taxon>Hyphomicrobiales</taxon>
        <taxon>Phyllobacteriaceae</taxon>
        <taxon>Mesorhizobium</taxon>
    </lineage>
</organism>
<feature type="transmembrane region" description="Helical" evidence="9">
    <location>
        <begin position="354"/>
        <end position="377"/>
    </location>
</feature>
<protein>
    <submittedName>
        <fullName evidence="13">Copper resistance protein CopC</fullName>
    </submittedName>
</protein>
<dbReference type="Pfam" id="PF05425">
    <property type="entry name" value="CopD"/>
    <property type="match status" value="1"/>
</dbReference>
<evidence type="ECO:0000256" key="7">
    <source>
        <dbReference type="ARBA" id="ARBA00023008"/>
    </source>
</evidence>